<evidence type="ECO:0000256" key="1">
    <source>
        <dbReference type="ARBA" id="ARBA00006484"/>
    </source>
</evidence>
<dbReference type="CDD" id="cd05233">
    <property type="entry name" value="SDR_c"/>
    <property type="match status" value="1"/>
</dbReference>
<dbReference type="STRING" id="888268.A0A1E5V287"/>
<accession>A0A1E5V287</accession>
<keyword evidence="4" id="KW-1185">Reference proteome</keyword>
<dbReference type="PRINTS" id="PR00081">
    <property type="entry name" value="GDHRDH"/>
</dbReference>
<dbReference type="AlphaFoldDB" id="A0A1E5V287"/>
<protein>
    <submittedName>
        <fullName evidence="3">Uncharacterized protein</fullName>
    </submittedName>
</protein>
<comment type="similarity">
    <text evidence="1">Belongs to the short-chain dehydrogenases/reductases (SDR) family.</text>
</comment>
<keyword evidence="2" id="KW-0560">Oxidoreductase</keyword>
<dbReference type="InterPro" id="IPR036291">
    <property type="entry name" value="NAD(P)-bd_dom_sf"/>
</dbReference>
<evidence type="ECO:0000313" key="4">
    <source>
        <dbReference type="Proteomes" id="UP000095767"/>
    </source>
</evidence>
<evidence type="ECO:0000313" key="3">
    <source>
        <dbReference type="EMBL" id="OEL19272.1"/>
    </source>
</evidence>
<organism evidence="3 4">
    <name type="scientific">Dichanthelium oligosanthes</name>
    <dbReference type="NCBI Taxonomy" id="888268"/>
    <lineage>
        <taxon>Eukaryota</taxon>
        <taxon>Viridiplantae</taxon>
        <taxon>Streptophyta</taxon>
        <taxon>Embryophyta</taxon>
        <taxon>Tracheophyta</taxon>
        <taxon>Spermatophyta</taxon>
        <taxon>Magnoliopsida</taxon>
        <taxon>Liliopsida</taxon>
        <taxon>Poales</taxon>
        <taxon>Poaceae</taxon>
        <taxon>PACMAD clade</taxon>
        <taxon>Panicoideae</taxon>
        <taxon>Panicodae</taxon>
        <taxon>Paniceae</taxon>
        <taxon>Dichantheliinae</taxon>
        <taxon>Dichanthelium</taxon>
    </lineage>
</organism>
<dbReference type="InterPro" id="IPR002347">
    <property type="entry name" value="SDR_fam"/>
</dbReference>
<dbReference type="EMBL" id="LWDX02054116">
    <property type="protein sequence ID" value="OEL19272.1"/>
    <property type="molecule type" value="Genomic_DNA"/>
</dbReference>
<dbReference type="PANTHER" id="PTHR43180">
    <property type="entry name" value="3-OXOACYL-(ACYL-CARRIER-PROTEIN) REDUCTASE (AFU_ORTHOLOGUE AFUA_6G11210)"/>
    <property type="match status" value="1"/>
</dbReference>
<dbReference type="GO" id="GO:0016491">
    <property type="term" value="F:oxidoreductase activity"/>
    <property type="evidence" value="ECO:0007669"/>
    <property type="project" value="UniProtKB-KW"/>
</dbReference>
<dbReference type="Proteomes" id="UP000095767">
    <property type="component" value="Unassembled WGS sequence"/>
</dbReference>
<comment type="caution">
    <text evidence="3">The sequence shown here is derived from an EMBL/GenBank/DDBJ whole genome shotgun (WGS) entry which is preliminary data.</text>
</comment>
<sequence>MPSECKTIAETLNNNTAVNADAIEYDVSDPVMFRKAIEDVKGRHGHLDIIFNHAEVNHVSTNDTGIFKDTMAANVQSVLECIKDAGDVMGGNKDGACVLCTSSNMVLLADVVPSAYSISQTALIGVIRAKAAELAGDGVRVNAISPASVDPRVLRSIFPTADQTQLNEMINNCKAKTANDDDVANAAVYLASDYGKSVTGQNLVLNNALYPKISLSS</sequence>
<gene>
    <name evidence="3" type="ORF">BAE44_0019709</name>
</gene>
<dbReference type="SUPFAM" id="SSF51735">
    <property type="entry name" value="NAD(P)-binding Rossmann-fold domains"/>
    <property type="match status" value="1"/>
</dbReference>
<name>A0A1E5V287_9POAL</name>
<dbReference type="Gene3D" id="3.40.50.720">
    <property type="entry name" value="NAD(P)-binding Rossmann-like Domain"/>
    <property type="match status" value="1"/>
</dbReference>
<proteinExistence type="inferred from homology"/>
<dbReference type="OrthoDB" id="690631at2759"/>
<reference evidence="3 4" key="1">
    <citation type="submission" date="2016-09" db="EMBL/GenBank/DDBJ databases">
        <title>The draft genome of Dichanthelium oligosanthes: A C3 panicoid grass species.</title>
        <authorList>
            <person name="Studer A.J."/>
            <person name="Schnable J.C."/>
            <person name="Brutnell T.P."/>
        </authorList>
    </citation>
    <scope>NUCLEOTIDE SEQUENCE [LARGE SCALE GENOMIC DNA]</scope>
    <source>
        <strain evidence="4">cv. Kellogg 1175</strain>
        <tissue evidence="3">Leaf</tissue>
    </source>
</reference>
<dbReference type="PANTHER" id="PTHR43180:SF34">
    <property type="entry name" value="NAD(P)-BINDING ROSSMANN-FOLD SUPERFAMILY PROTEIN"/>
    <property type="match status" value="1"/>
</dbReference>
<evidence type="ECO:0000256" key="2">
    <source>
        <dbReference type="ARBA" id="ARBA00023002"/>
    </source>
</evidence>
<dbReference type="Pfam" id="PF13561">
    <property type="entry name" value="adh_short_C2"/>
    <property type="match status" value="1"/>
</dbReference>